<organism evidence="2 3">
    <name type="scientific">Nostoc parmelioides FACHB-3921</name>
    <dbReference type="NCBI Taxonomy" id="2692909"/>
    <lineage>
        <taxon>Bacteria</taxon>
        <taxon>Bacillati</taxon>
        <taxon>Cyanobacteriota</taxon>
        <taxon>Cyanophyceae</taxon>
        <taxon>Nostocales</taxon>
        <taxon>Nostocaceae</taxon>
        <taxon>Nostoc</taxon>
    </lineage>
</organism>
<name>A0ABR8BGB8_9NOSO</name>
<gene>
    <name evidence="2" type="ORF">H6G14_16595</name>
</gene>
<reference evidence="2 3" key="1">
    <citation type="journal article" date="2020" name="ISME J.">
        <title>Comparative genomics reveals insights into cyanobacterial evolution and habitat adaptation.</title>
        <authorList>
            <person name="Chen M.Y."/>
            <person name="Teng W.K."/>
            <person name="Zhao L."/>
            <person name="Hu C.X."/>
            <person name="Zhou Y.K."/>
            <person name="Han B.P."/>
            <person name="Song L.R."/>
            <person name="Shu W.S."/>
        </authorList>
    </citation>
    <scope>NUCLEOTIDE SEQUENCE [LARGE SCALE GENOMIC DNA]</scope>
    <source>
        <strain evidence="2 3">FACHB-3921</strain>
    </source>
</reference>
<proteinExistence type="predicted"/>
<dbReference type="Gene3D" id="3.90.1580.10">
    <property type="entry name" value="paralog of FGE (formylglycine-generating enzyme)"/>
    <property type="match status" value="1"/>
</dbReference>
<dbReference type="Pfam" id="PF03781">
    <property type="entry name" value="FGE-sulfatase"/>
    <property type="match status" value="1"/>
</dbReference>
<dbReference type="SUPFAM" id="SSF56436">
    <property type="entry name" value="C-type lectin-like"/>
    <property type="match status" value="1"/>
</dbReference>
<keyword evidence="3" id="KW-1185">Reference proteome</keyword>
<evidence type="ECO:0000313" key="2">
    <source>
        <dbReference type="EMBL" id="MBD2252903.1"/>
    </source>
</evidence>
<dbReference type="InterPro" id="IPR042095">
    <property type="entry name" value="SUMF_sf"/>
</dbReference>
<dbReference type="InterPro" id="IPR005532">
    <property type="entry name" value="SUMF_dom"/>
</dbReference>
<sequence>MLRGGSWFADARNCRCANRNRNARANRNNNVGFRVVAVAIL</sequence>
<evidence type="ECO:0000313" key="3">
    <source>
        <dbReference type="Proteomes" id="UP000621307"/>
    </source>
</evidence>
<dbReference type="RefSeq" id="WP_190568519.1">
    <property type="nucleotide sequence ID" value="NZ_JACJQL010000024.1"/>
</dbReference>
<dbReference type="Proteomes" id="UP000621307">
    <property type="component" value="Unassembled WGS sequence"/>
</dbReference>
<evidence type="ECO:0000259" key="1">
    <source>
        <dbReference type="Pfam" id="PF03781"/>
    </source>
</evidence>
<protein>
    <submittedName>
        <fullName evidence="2">SUMF1/EgtB/PvdO family nonheme iron enzyme</fullName>
    </submittedName>
</protein>
<accession>A0ABR8BGB8</accession>
<dbReference type="EMBL" id="JACJQL010000024">
    <property type="protein sequence ID" value="MBD2252903.1"/>
    <property type="molecule type" value="Genomic_DNA"/>
</dbReference>
<feature type="domain" description="Sulfatase-modifying factor enzyme-like" evidence="1">
    <location>
        <begin position="2"/>
        <end position="36"/>
    </location>
</feature>
<dbReference type="InterPro" id="IPR016187">
    <property type="entry name" value="CTDL_fold"/>
</dbReference>
<comment type="caution">
    <text evidence="2">The sequence shown here is derived from an EMBL/GenBank/DDBJ whole genome shotgun (WGS) entry which is preliminary data.</text>
</comment>